<dbReference type="GO" id="GO:0032153">
    <property type="term" value="C:cell division site"/>
    <property type="evidence" value="ECO:0007669"/>
    <property type="project" value="UniProtKB-UniRule"/>
</dbReference>
<dbReference type="Gene3D" id="3.30.1400.10">
    <property type="entry name" value="ZipA, C-terminal FtsZ-binding domain"/>
    <property type="match status" value="1"/>
</dbReference>
<gene>
    <name evidence="8" type="primary">zipA</name>
    <name evidence="11" type="ORF">MARGE09_P3189</name>
</gene>
<dbReference type="InterPro" id="IPR007449">
    <property type="entry name" value="ZipA_FtsZ-bd_C"/>
</dbReference>
<dbReference type="Proteomes" id="UP001320119">
    <property type="component" value="Chromosome"/>
</dbReference>
<name>A0AAN2BLC3_9GAMM</name>
<keyword evidence="1 8" id="KW-1003">Cell membrane</keyword>
<keyword evidence="12" id="KW-1185">Reference proteome</keyword>
<feature type="domain" description="ZipA C-terminal FtsZ-binding" evidence="10">
    <location>
        <begin position="157"/>
        <end position="287"/>
    </location>
</feature>
<proteinExistence type="inferred from homology"/>
<evidence type="ECO:0000313" key="11">
    <source>
        <dbReference type="EMBL" id="BCD98988.1"/>
    </source>
</evidence>
<dbReference type="AlphaFoldDB" id="A0AAN2BLC3"/>
<comment type="subcellular location">
    <subcellularLocation>
        <location evidence="8">Cell inner membrane</location>
        <topology evidence="8">Single-pass type I membrane protein</topology>
    </subcellularLocation>
    <text evidence="8">Localizes to the Z ring in an FtsZ-dependent manner.</text>
</comment>
<organism evidence="11 12">
    <name type="scientific">Marinagarivorans cellulosilyticus</name>
    <dbReference type="NCBI Taxonomy" id="2721545"/>
    <lineage>
        <taxon>Bacteria</taxon>
        <taxon>Pseudomonadati</taxon>
        <taxon>Pseudomonadota</taxon>
        <taxon>Gammaproteobacteria</taxon>
        <taxon>Cellvibrionales</taxon>
        <taxon>Cellvibrionaceae</taxon>
        <taxon>Marinagarivorans</taxon>
    </lineage>
</organism>
<evidence type="ECO:0000256" key="8">
    <source>
        <dbReference type="HAMAP-Rule" id="MF_00509"/>
    </source>
</evidence>
<dbReference type="InterPro" id="IPR011919">
    <property type="entry name" value="Cell_div_ZipA"/>
</dbReference>
<dbReference type="RefSeq" id="WP_236983792.1">
    <property type="nucleotide sequence ID" value="NZ_AP023086.1"/>
</dbReference>
<reference evidence="11 12" key="1">
    <citation type="journal article" date="2022" name="IScience">
        <title>An ultrasensitive nanofiber-based assay for enzymatic hydrolysis and deep-sea microbial degradation of cellulose.</title>
        <authorList>
            <person name="Tsudome M."/>
            <person name="Tachioka M."/>
            <person name="Miyazaki M."/>
            <person name="Uchimura K."/>
            <person name="Tsuda M."/>
            <person name="Takaki Y."/>
            <person name="Deguchi S."/>
        </authorList>
    </citation>
    <scope>NUCLEOTIDE SEQUENCE [LARGE SCALE GENOMIC DNA]</scope>
    <source>
        <strain evidence="11 12">GE09</strain>
    </source>
</reference>
<evidence type="ECO:0000259" key="10">
    <source>
        <dbReference type="SMART" id="SM00771"/>
    </source>
</evidence>
<evidence type="ECO:0000256" key="1">
    <source>
        <dbReference type="ARBA" id="ARBA00022475"/>
    </source>
</evidence>
<protein>
    <recommendedName>
        <fullName evidence="8 9">Cell division protein ZipA</fullName>
    </recommendedName>
</protein>
<evidence type="ECO:0000256" key="9">
    <source>
        <dbReference type="RuleBase" id="RU003612"/>
    </source>
</evidence>
<dbReference type="PANTHER" id="PTHR38685">
    <property type="entry name" value="CELL DIVISION PROTEIN ZIPA"/>
    <property type="match status" value="1"/>
</dbReference>
<comment type="similarity">
    <text evidence="8 9">Belongs to the ZipA family.</text>
</comment>
<evidence type="ECO:0000256" key="5">
    <source>
        <dbReference type="ARBA" id="ARBA00022989"/>
    </source>
</evidence>
<keyword evidence="7 8" id="KW-0131">Cell cycle</keyword>
<dbReference type="SUPFAM" id="SSF64383">
    <property type="entry name" value="Cell-division protein ZipA, C-terminal domain"/>
    <property type="match status" value="1"/>
</dbReference>
<evidence type="ECO:0000256" key="6">
    <source>
        <dbReference type="ARBA" id="ARBA00023136"/>
    </source>
</evidence>
<dbReference type="NCBIfam" id="TIGR02205">
    <property type="entry name" value="septum_zipA"/>
    <property type="match status" value="1"/>
</dbReference>
<dbReference type="PANTHER" id="PTHR38685:SF1">
    <property type="entry name" value="CELL DIVISION PROTEIN ZIPA"/>
    <property type="match status" value="1"/>
</dbReference>
<dbReference type="EMBL" id="AP023086">
    <property type="protein sequence ID" value="BCD98988.1"/>
    <property type="molecule type" value="Genomic_DNA"/>
</dbReference>
<dbReference type="SMART" id="SM00771">
    <property type="entry name" value="ZipA_C"/>
    <property type="match status" value="1"/>
</dbReference>
<dbReference type="Pfam" id="PF04354">
    <property type="entry name" value="ZipA_C"/>
    <property type="match status" value="1"/>
</dbReference>
<evidence type="ECO:0000256" key="2">
    <source>
        <dbReference type="ARBA" id="ARBA00022519"/>
    </source>
</evidence>
<sequence>MREWLTVIIVLLIVGIILDGIRRVRAARRERIHMSNSLPEEGGLDDENVGSEFPSGGARVAAYRHPEDAANLHVNLKSSLAASKKTAGVNAKAEPAPTMLMDSADEHLEPTLGNLDDLDDDLAVMAPPRTAAPAAKAPAKEPAVQPKAKVAEPALEPEEVIVINVMAHQGQLFSGETLLQTLTEQNLRFGNMEIFHRHKNEDGSGEVLFSLANIVKPGTFDLTTMEDFSTPGISMFMMLPIRGDSVAAFGLMARTAKAISEALDGELKDEHRSVMTQQTFEHCRQRVIEFERKRRLNR</sequence>
<evidence type="ECO:0000313" key="12">
    <source>
        <dbReference type="Proteomes" id="UP001320119"/>
    </source>
</evidence>
<dbReference type="GO" id="GO:0000917">
    <property type="term" value="P:division septum assembly"/>
    <property type="evidence" value="ECO:0007669"/>
    <property type="project" value="TreeGrafter"/>
</dbReference>
<dbReference type="GO" id="GO:0005886">
    <property type="term" value="C:plasma membrane"/>
    <property type="evidence" value="ECO:0007669"/>
    <property type="project" value="UniProtKB-SubCell"/>
</dbReference>
<evidence type="ECO:0000256" key="3">
    <source>
        <dbReference type="ARBA" id="ARBA00022618"/>
    </source>
</evidence>
<evidence type="ECO:0000256" key="7">
    <source>
        <dbReference type="ARBA" id="ARBA00023306"/>
    </source>
</evidence>
<comment type="function">
    <text evidence="8 9">Essential cell division protein that stabilizes the FtsZ protofilaments by cross-linking them and that serves as a cytoplasmic membrane anchor for the Z ring. Also required for the recruitment to the septal ring of downstream cell division proteins.</text>
</comment>
<keyword evidence="5 8" id="KW-1133">Transmembrane helix</keyword>
<evidence type="ECO:0000256" key="4">
    <source>
        <dbReference type="ARBA" id="ARBA00022692"/>
    </source>
</evidence>
<accession>A0AAN2BLC3</accession>
<keyword evidence="4 8" id="KW-0812">Transmembrane</keyword>
<comment type="subunit">
    <text evidence="8">Interacts with FtsZ via their C-terminal domains.</text>
</comment>
<dbReference type="KEGG" id="marq:MARGE09_P3189"/>
<dbReference type="GO" id="GO:0043093">
    <property type="term" value="P:FtsZ-dependent cytokinesis"/>
    <property type="evidence" value="ECO:0007669"/>
    <property type="project" value="UniProtKB-UniRule"/>
</dbReference>
<keyword evidence="2 8" id="KW-0997">Cell inner membrane</keyword>
<dbReference type="HAMAP" id="MF_00509">
    <property type="entry name" value="ZipA"/>
    <property type="match status" value="1"/>
</dbReference>
<dbReference type="InterPro" id="IPR036765">
    <property type="entry name" value="ZipA_FtsZ-bd_C_sf"/>
</dbReference>
<keyword evidence="6 8" id="KW-0472">Membrane</keyword>
<keyword evidence="3 8" id="KW-0132">Cell division</keyword>